<dbReference type="EMBL" id="PGOL01001778">
    <property type="protein sequence ID" value="PKI54589.1"/>
    <property type="molecule type" value="Genomic_DNA"/>
</dbReference>
<proteinExistence type="predicted"/>
<dbReference type="PANTHER" id="PTHR47584">
    <property type="match status" value="1"/>
</dbReference>
<accession>A0A2I0JED8</accession>
<dbReference type="InterPro" id="IPR024752">
    <property type="entry name" value="Myb/SANT-like_dom"/>
</dbReference>
<feature type="domain" description="Myb/SANT-like" evidence="2">
    <location>
        <begin position="118"/>
        <end position="209"/>
    </location>
</feature>
<gene>
    <name evidence="3" type="ORF">CRG98_025103</name>
</gene>
<dbReference type="Proteomes" id="UP000233551">
    <property type="component" value="Unassembled WGS sequence"/>
</dbReference>
<dbReference type="InterPro" id="IPR045026">
    <property type="entry name" value="LIMYB"/>
</dbReference>
<evidence type="ECO:0000313" key="4">
    <source>
        <dbReference type="Proteomes" id="UP000233551"/>
    </source>
</evidence>
<evidence type="ECO:0000259" key="2">
    <source>
        <dbReference type="Pfam" id="PF12776"/>
    </source>
</evidence>
<reference evidence="3 4" key="1">
    <citation type="submission" date="2017-11" db="EMBL/GenBank/DDBJ databases">
        <title>De-novo sequencing of pomegranate (Punica granatum L.) genome.</title>
        <authorList>
            <person name="Akparov Z."/>
            <person name="Amiraslanov A."/>
            <person name="Hajiyeva S."/>
            <person name="Abbasov M."/>
            <person name="Kaur K."/>
            <person name="Hamwieh A."/>
            <person name="Solovyev V."/>
            <person name="Salamov A."/>
            <person name="Braich B."/>
            <person name="Kosarev P."/>
            <person name="Mahmoud A."/>
            <person name="Hajiyev E."/>
            <person name="Babayeva S."/>
            <person name="Izzatullayeva V."/>
            <person name="Mammadov A."/>
            <person name="Mammadov A."/>
            <person name="Sharifova S."/>
            <person name="Ojaghi J."/>
            <person name="Eynullazada K."/>
            <person name="Bayramov B."/>
            <person name="Abdulazimova A."/>
            <person name="Shahmuradov I."/>
        </authorList>
    </citation>
    <scope>NUCLEOTIDE SEQUENCE [LARGE SCALE GENOMIC DNA]</scope>
    <source>
        <strain evidence="4">cv. AG2017</strain>
        <tissue evidence="3">Leaf</tissue>
    </source>
</reference>
<organism evidence="3 4">
    <name type="scientific">Punica granatum</name>
    <name type="common">Pomegranate</name>
    <dbReference type="NCBI Taxonomy" id="22663"/>
    <lineage>
        <taxon>Eukaryota</taxon>
        <taxon>Viridiplantae</taxon>
        <taxon>Streptophyta</taxon>
        <taxon>Embryophyta</taxon>
        <taxon>Tracheophyta</taxon>
        <taxon>Spermatophyta</taxon>
        <taxon>Magnoliopsida</taxon>
        <taxon>eudicotyledons</taxon>
        <taxon>Gunneridae</taxon>
        <taxon>Pentapetalae</taxon>
        <taxon>rosids</taxon>
        <taxon>malvids</taxon>
        <taxon>Myrtales</taxon>
        <taxon>Lythraceae</taxon>
        <taxon>Punica</taxon>
    </lineage>
</organism>
<dbReference type="PANTHER" id="PTHR47584:SF14">
    <property type="entry name" value="L10-INTERACTING MYB DOMAIN-CONTAINING PROTEIN-LIKE"/>
    <property type="match status" value="1"/>
</dbReference>
<sequence length="408" mass="47175">MSACRTTKKQYSISHKTNLPACSFPLLDWAEEERERTCKNRAKAPLCQERFREFATSATEGQRFPPLDFFEGPSTSLFTCTRGFKNRVSSAWKRHLHLRSCGPKSALIMAPKGEHVLKWTDEMELAFIHIMLEKFKVTQTTSWKRPHWEEINKEIEKQFLEAQLCWTKVRDKCAKLKGTYKQFTELRNHTGVGWDADTNTIKANPDVWDIFIKKNMAFKAFRTKGCKHYTLLNELFSSSTAIGVIRISSTNPPTTSSEERWLHAAFISASRGKQKQYVNIGDGSDESDDPVNVQDPIISESRRRVPKRASSERSMIQECMELFRESFNKKASETPSASKRNKFVSSPEKSEKNRVEEAMLELEKLKEKVLCRLYVKAAMALADKEIRKVFMFLDEDERIEWLQDLADS</sequence>
<evidence type="ECO:0000256" key="1">
    <source>
        <dbReference type="SAM" id="MobiDB-lite"/>
    </source>
</evidence>
<name>A0A2I0JED8_PUNGR</name>
<dbReference type="Pfam" id="PF12776">
    <property type="entry name" value="Myb_DNA-bind_3"/>
    <property type="match status" value="1"/>
</dbReference>
<evidence type="ECO:0000313" key="3">
    <source>
        <dbReference type="EMBL" id="PKI54589.1"/>
    </source>
</evidence>
<feature type="region of interest" description="Disordered" evidence="1">
    <location>
        <begin position="330"/>
        <end position="350"/>
    </location>
</feature>
<keyword evidence="4" id="KW-1185">Reference proteome</keyword>
<dbReference type="STRING" id="22663.A0A2I0JED8"/>
<dbReference type="AlphaFoldDB" id="A0A2I0JED8"/>
<comment type="caution">
    <text evidence="3">The sequence shown here is derived from an EMBL/GenBank/DDBJ whole genome shotgun (WGS) entry which is preliminary data.</text>
</comment>
<protein>
    <recommendedName>
        <fullName evidence="2">Myb/SANT-like domain-containing protein</fullName>
    </recommendedName>
</protein>